<dbReference type="InterPro" id="IPR020082">
    <property type="entry name" value="S-Ado-L-homoCys_hydrolase_CS"/>
</dbReference>
<evidence type="ECO:0000256" key="2">
    <source>
        <dbReference type="ARBA" id="ARBA00007122"/>
    </source>
</evidence>
<dbReference type="GO" id="GO:0005829">
    <property type="term" value="C:cytosol"/>
    <property type="evidence" value="ECO:0007669"/>
    <property type="project" value="TreeGrafter"/>
</dbReference>
<reference evidence="12 13" key="1">
    <citation type="submission" date="2019-02" db="EMBL/GenBank/DDBJ databases">
        <title>Genome sequencing of the rare red list fungi Bondarzewia mesenterica.</title>
        <authorList>
            <person name="Buettner E."/>
            <person name="Kellner H."/>
        </authorList>
    </citation>
    <scope>NUCLEOTIDE SEQUENCE [LARGE SCALE GENOMIC DNA]</scope>
    <source>
        <strain evidence="12 13">DSM 108281</strain>
    </source>
</reference>
<dbReference type="Pfam" id="PF05221">
    <property type="entry name" value="AdoHcyase"/>
    <property type="match status" value="1"/>
</dbReference>
<dbReference type="Gene3D" id="3.40.50.720">
    <property type="entry name" value="NAD(P)-binding Rossmann-like Domain"/>
    <property type="match status" value="1"/>
</dbReference>
<keyword evidence="13" id="KW-1185">Reference proteome</keyword>
<dbReference type="InterPro" id="IPR015878">
    <property type="entry name" value="Ado_hCys_hydrolase_NAD-bd"/>
</dbReference>
<dbReference type="NCBIfam" id="TIGR00936">
    <property type="entry name" value="ahcY"/>
    <property type="match status" value="1"/>
</dbReference>
<dbReference type="Pfam" id="PF00670">
    <property type="entry name" value="AdoHcyase_NAD"/>
    <property type="match status" value="1"/>
</dbReference>
<dbReference type="AlphaFoldDB" id="A0A4S4LXE8"/>
<dbReference type="EC" id="3.13.2.1" evidence="6 9"/>
<feature type="binding site" evidence="8">
    <location>
        <position position="320"/>
    </location>
    <ligand>
        <name>NAD(+)</name>
        <dbReference type="ChEBI" id="CHEBI:57540"/>
    </ligand>
</feature>
<dbReference type="GO" id="GO:0006730">
    <property type="term" value="P:one-carbon metabolic process"/>
    <property type="evidence" value="ECO:0007669"/>
    <property type="project" value="UniProtKB-KW"/>
</dbReference>
<feature type="binding site" evidence="8">
    <location>
        <position position="327"/>
    </location>
    <ligand>
        <name>NAD(+)</name>
        <dbReference type="ChEBI" id="CHEBI:57540"/>
    </ligand>
</feature>
<feature type="binding site" evidence="7">
    <location>
        <position position="29"/>
    </location>
    <ligand>
        <name>substrate</name>
    </ligand>
</feature>
<dbReference type="PANTHER" id="PTHR23420">
    <property type="entry name" value="ADENOSYLHOMOCYSTEINASE"/>
    <property type="match status" value="1"/>
</dbReference>
<dbReference type="InterPro" id="IPR036291">
    <property type="entry name" value="NAD(P)-bd_dom_sf"/>
</dbReference>
<protein>
    <recommendedName>
        <fullName evidence="6 9">Adenosylhomocysteinase</fullName>
        <ecNumber evidence="6 9">3.13.2.1</ecNumber>
    </recommendedName>
</protein>
<accession>A0A4S4LXE8</accession>
<dbReference type="SUPFAM" id="SSF51735">
    <property type="entry name" value="NAD(P)-binding Rossmann-fold domains"/>
    <property type="match status" value="1"/>
</dbReference>
<dbReference type="PROSITE" id="PS00739">
    <property type="entry name" value="ADOHCYASE_2"/>
    <property type="match status" value="1"/>
</dbReference>
<feature type="binding site" evidence="8">
    <location>
        <position position="217"/>
    </location>
    <ligand>
        <name>NAD(+)</name>
        <dbReference type="ChEBI" id="CHEBI:57540"/>
    </ligand>
</feature>
<dbReference type="Gene3D" id="3.40.50.1480">
    <property type="entry name" value="Adenosylhomocysteinase-like"/>
    <property type="match status" value="3"/>
</dbReference>
<organism evidence="12 13">
    <name type="scientific">Bondarzewia mesenterica</name>
    <dbReference type="NCBI Taxonomy" id="1095465"/>
    <lineage>
        <taxon>Eukaryota</taxon>
        <taxon>Fungi</taxon>
        <taxon>Dikarya</taxon>
        <taxon>Basidiomycota</taxon>
        <taxon>Agaricomycotina</taxon>
        <taxon>Agaricomycetes</taxon>
        <taxon>Russulales</taxon>
        <taxon>Bondarzewiaceae</taxon>
        <taxon>Bondarzewia</taxon>
    </lineage>
</organism>
<dbReference type="SMART" id="SM00996">
    <property type="entry name" value="AdoHcyase"/>
    <property type="match status" value="1"/>
</dbReference>
<dbReference type="InterPro" id="IPR042172">
    <property type="entry name" value="Adenosylhomocyst_ase-like_sf"/>
</dbReference>
<comment type="similarity">
    <text evidence="2 10">Belongs to the adenosylhomocysteinase family.</text>
</comment>
<evidence type="ECO:0000256" key="6">
    <source>
        <dbReference type="ARBA" id="ARBA00034527"/>
    </source>
</evidence>
<dbReference type="PROSITE" id="PS00738">
    <property type="entry name" value="ADOHCYASE_1"/>
    <property type="match status" value="1"/>
</dbReference>
<feature type="binding site" evidence="8">
    <location>
        <begin position="196"/>
        <end position="201"/>
    </location>
    <ligand>
        <name>NAD(+)</name>
        <dbReference type="ChEBI" id="CHEBI:57540"/>
    </ligand>
</feature>
<evidence type="ECO:0000259" key="11">
    <source>
        <dbReference type="SMART" id="SM00997"/>
    </source>
</evidence>
<sequence length="406" mass="44331">MPGLMYFRQKHSASKPLKGARIAGCLHMTIQTAVLIETLTALGAEVAWSSCNIFSTQDHAAAAIAATGVPVFAWKGETEEEYVWCIEQTLTAFSGNQPLNMILDDGGDLTNLVHEKYSQYLQGIKGVSEETTTGVHHLYKAFRDGKLKVPAINVNDSVTKSKFDNYYGCRESLVDGIKRATDVMLAGKIAVVAGFGDVGKGCAESLSSYGARVLITEIDPINALQAAMAGYEVTTMEEAAPRANVFVTTTGNRDIITAEHFQVMSEDAIVSNIGHFDVEIDVAWLKANAKQVVNIKPQVDRYTMASGRHIILLAEGRLVNLGCATGHPSFVMSCSFSNQVLAQIALWTTPEKFPLGVHMLPKELDEEVARAHLKSVNVKLTTMTSVQSKYLDIPVNGPYKPDYYRY</sequence>
<feature type="binding site" evidence="8">
    <location>
        <begin position="131"/>
        <end position="133"/>
    </location>
    <ligand>
        <name>NAD(+)</name>
        <dbReference type="ChEBI" id="CHEBI:57540"/>
    </ligand>
</feature>
<dbReference type="OrthoDB" id="10007170at2759"/>
<dbReference type="UniPathway" id="UPA00314">
    <property type="reaction ID" value="UER00076"/>
</dbReference>
<evidence type="ECO:0000313" key="13">
    <source>
        <dbReference type="Proteomes" id="UP000310158"/>
    </source>
</evidence>
<keyword evidence="4 9" id="KW-0378">Hydrolase</keyword>
<proteinExistence type="inferred from homology"/>
<dbReference type="NCBIfam" id="NF004005">
    <property type="entry name" value="PRK05476.2-3"/>
    <property type="match status" value="1"/>
</dbReference>
<dbReference type="CDD" id="cd00401">
    <property type="entry name" value="SAHH"/>
    <property type="match status" value="1"/>
</dbReference>
<comment type="pathway">
    <text evidence="1 9">Amino-acid biosynthesis; L-homocysteine biosynthesis; L-homocysteine from S-adenosyl-L-homocysteine: step 1/1.</text>
</comment>
<feature type="binding site" evidence="7">
    <location>
        <position position="130"/>
    </location>
    <ligand>
        <name>substrate</name>
    </ligand>
</feature>
<feature type="binding site" evidence="7">
    <location>
        <position position="160"/>
    </location>
    <ligand>
        <name>substrate</name>
    </ligand>
</feature>
<dbReference type="GO" id="GO:0033353">
    <property type="term" value="P:S-adenosylmethionine cycle"/>
    <property type="evidence" value="ECO:0007669"/>
    <property type="project" value="TreeGrafter"/>
</dbReference>
<feature type="binding site" evidence="8">
    <location>
        <position position="222"/>
    </location>
    <ligand>
        <name>NAD(+)</name>
        <dbReference type="ChEBI" id="CHEBI:57540"/>
    </ligand>
</feature>
<dbReference type="SUPFAM" id="SSF52283">
    <property type="entry name" value="Formate/glycerate dehydrogenase catalytic domain-like"/>
    <property type="match status" value="1"/>
</dbReference>
<evidence type="ECO:0000256" key="4">
    <source>
        <dbReference type="ARBA" id="ARBA00022801"/>
    </source>
</evidence>
<dbReference type="GO" id="GO:0004013">
    <property type="term" value="F:adenosylhomocysteinase activity"/>
    <property type="evidence" value="ECO:0007669"/>
    <property type="project" value="UniProtKB-EC"/>
</dbReference>
<keyword evidence="5 8" id="KW-0520">NAD</keyword>
<dbReference type="Proteomes" id="UP000310158">
    <property type="component" value="Unassembled WGS sequence"/>
</dbReference>
<comment type="catalytic activity">
    <reaction evidence="9">
        <text>S-adenosyl-L-homocysteine + H2O = L-homocysteine + adenosine</text>
        <dbReference type="Rhea" id="RHEA:21708"/>
        <dbReference type="ChEBI" id="CHEBI:15377"/>
        <dbReference type="ChEBI" id="CHEBI:16335"/>
        <dbReference type="ChEBI" id="CHEBI:57856"/>
        <dbReference type="ChEBI" id="CHEBI:58199"/>
        <dbReference type="EC" id="3.13.2.1"/>
    </reaction>
</comment>
<evidence type="ECO:0000256" key="9">
    <source>
        <dbReference type="RuleBase" id="RU000548"/>
    </source>
</evidence>
<dbReference type="EMBL" id="SGPL01000116">
    <property type="protein sequence ID" value="THH17316.1"/>
    <property type="molecule type" value="Genomic_DNA"/>
</dbReference>
<keyword evidence="3 9" id="KW-0554">One-carbon metabolism</keyword>
<evidence type="ECO:0000256" key="3">
    <source>
        <dbReference type="ARBA" id="ARBA00022563"/>
    </source>
</evidence>
<dbReference type="InterPro" id="IPR000043">
    <property type="entry name" value="Adenosylhomocysteinase-like"/>
</dbReference>
<feature type="binding site" evidence="7">
    <location>
        <position position="105"/>
    </location>
    <ligand>
        <name>substrate</name>
    </ligand>
</feature>
<gene>
    <name evidence="12" type="ORF">EW146_g3481</name>
</gene>
<comment type="cofactor">
    <cofactor evidence="8 9">
        <name>NAD(+)</name>
        <dbReference type="ChEBI" id="CHEBI:57540"/>
    </cofactor>
    <text evidence="8 9">Binds 1 NAD(+) per subunit.</text>
</comment>
<evidence type="ECO:0000313" key="12">
    <source>
        <dbReference type="EMBL" id="THH17316.1"/>
    </source>
</evidence>
<feature type="binding site" evidence="8">
    <location>
        <begin position="273"/>
        <end position="275"/>
    </location>
    <ligand>
        <name>NAD(+)</name>
        <dbReference type="ChEBI" id="CHEBI:57540"/>
    </ligand>
</feature>
<feature type="domain" description="S-adenosyl-L-homocysteine hydrolase NAD binding" evidence="11">
    <location>
        <begin position="165"/>
        <end position="326"/>
    </location>
</feature>
<dbReference type="FunFam" id="3.40.50.720:FF:000004">
    <property type="entry name" value="Adenosylhomocysteinase"/>
    <property type="match status" value="1"/>
</dbReference>
<evidence type="ECO:0000256" key="1">
    <source>
        <dbReference type="ARBA" id="ARBA00005195"/>
    </source>
</evidence>
<dbReference type="SMART" id="SM00997">
    <property type="entry name" value="AdoHcyase_NAD"/>
    <property type="match status" value="1"/>
</dbReference>
<feature type="binding site" evidence="7">
    <location>
        <position position="164"/>
    </location>
    <ligand>
        <name>substrate</name>
    </ligand>
</feature>
<name>A0A4S4LXE8_9AGAM</name>
<evidence type="ECO:0000256" key="5">
    <source>
        <dbReference type="ARBA" id="ARBA00023027"/>
    </source>
</evidence>
<evidence type="ECO:0000256" key="7">
    <source>
        <dbReference type="PIRSR" id="PIRSR001109-1"/>
    </source>
</evidence>
<comment type="caution">
    <text evidence="12">The sequence shown here is derived from an EMBL/GenBank/DDBJ whole genome shotgun (WGS) entry which is preliminary data.</text>
</comment>
<evidence type="ECO:0000256" key="10">
    <source>
        <dbReference type="RuleBase" id="RU004166"/>
    </source>
</evidence>
<evidence type="ECO:0000256" key="8">
    <source>
        <dbReference type="PIRSR" id="PIRSR001109-2"/>
    </source>
</evidence>
<dbReference type="PIRSF" id="PIRSF001109">
    <property type="entry name" value="Ad_hcy_hydrolase"/>
    <property type="match status" value="1"/>
</dbReference>
<dbReference type="PANTHER" id="PTHR23420:SF0">
    <property type="entry name" value="ADENOSYLHOMOCYSTEINASE"/>
    <property type="match status" value="1"/>
</dbReference>